<dbReference type="OrthoDB" id="270970at2759"/>
<keyword evidence="2" id="KW-1185">Reference proteome</keyword>
<dbReference type="RefSeq" id="XP_068349709.1">
    <property type="nucleotide sequence ID" value="XM_068511316.1"/>
</dbReference>
<protein>
    <submittedName>
        <fullName evidence="1">Uncharacterized protein</fullName>
    </submittedName>
</protein>
<dbReference type="Gene3D" id="2.60.40.150">
    <property type="entry name" value="C2 domain"/>
    <property type="match status" value="1"/>
</dbReference>
<dbReference type="AlphaFoldDB" id="A0A1J4JH27"/>
<dbReference type="SUPFAM" id="SSF49562">
    <property type="entry name" value="C2 domain (Calcium/lipid-binding domain, CaLB)"/>
    <property type="match status" value="1"/>
</dbReference>
<dbReference type="InterPro" id="IPR035892">
    <property type="entry name" value="C2_domain_sf"/>
</dbReference>
<dbReference type="Proteomes" id="UP000179807">
    <property type="component" value="Unassembled WGS sequence"/>
</dbReference>
<dbReference type="EMBL" id="MLAK01001168">
    <property type="protein sequence ID" value="OHS96572.1"/>
    <property type="molecule type" value="Genomic_DNA"/>
</dbReference>
<evidence type="ECO:0000313" key="2">
    <source>
        <dbReference type="Proteomes" id="UP000179807"/>
    </source>
</evidence>
<evidence type="ECO:0000313" key="1">
    <source>
        <dbReference type="EMBL" id="OHS96572.1"/>
    </source>
</evidence>
<gene>
    <name evidence="1" type="ORF">TRFO_37252</name>
</gene>
<sequence>MNEELTVSLYDKDDVSKDDLISTQKWKVSDFKIGKVKDAWHNFTPTKGVKVGGKVRLVFHFDKSGKEPFRDH</sequence>
<dbReference type="VEuPathDB" id="TrichDB:TRFO_37252"/>
<dbReference type="GeneID" id="94846020"/>
<accession>A0A1J4JH27</accession>
<organism evidence="1 2">
    <name type="scientific">Tritrichomonas foetus</name>
    <dbReference type="NCBI Taxonomy" id="1144522"/>
    <lineage>
        <taxon>Eukaryota</taxon>
        <taxon>Metamonada</taxon>
        <taxon>Parabasalia</taxon>
        <taxon>Tritrichomonadida</taxon>
        <taxon>Tritrichomonadidae</taxon>
        <taxon>Tritrichomonas</taxon>
    </lineage>
</organism>
<name>A0A1J4JH27_9EUKA</name>
<reference evidence="1" key="1">
    <citation type="submission" date="2016-10" db="EMBL/GenBank/DDBJ databases">
        <authorList>
            <person name="Benchimol M."/>
            <person name="Almeida L.G."/>
            <person name="Vasconcelos A.T."/>
            <person name="Perreira-Neves A."/>
            <person name="Rosa I.A."/>
            <person name="Tasca T."/>
            <person name="Bogo M.R."/>
            <person name="de Souza W."/>
        </authorList>
    </citation>
    <scope>NUCLEOTIDE SEQUENCE [LARGE SCALE GENOMIC DNA]</scope>
    <source>
        <strain evidence="1">K</strain>
    </source>
</reference>
<comment type="caution">
    <text evidence="1">The sequence shown here is derived from an EMBL/GenBank/DDBJ whole genome shotgun (WGS) entry which is preliminary data.</text>
</comment>
<proteinExistence type="predicted"/>